<feature type="region of interest" description="Disordered" evidence="1">
    <location>
        <begin position="1"/>
        <end position="35"/>
    </location>
</feature>
<evidence type="ECO:0000313" key="3">
    <source>
        <dbReference type="WBParaSite" id="PSAMB.scaffold2728size21599.g18900.t1"/>
    </source>
</evidence>
<reference evidence="3" key="1">
    <citation type="submission" date="2022-11" db="UniProtKB">
        <authorList>
            <consortium name="WormBaseParasite"/>
        </authorList>
    </citation>
    <scope>IDENTIFICATION</scope>
</reference>
<dbReference type="AlphaFoldDB" id="A0A914VWR3"/>
<feature type="compositionally biased region" description="Polar residues" evidence="1">
    <location>
        <begin position="14"/>
        <end position="29"/>
    </location>
</feature>
<dbReference type="WBParaSite" id="PSAMB.scaffold2728size21599.g18900.t1">
    <property type="protein sequence ID" value="PSAMB.scaffold2728size21599.g18900.t1"/>
    <property type="gene ID" value="PSAMB.scaffold2728size21599.g18900"/>
</dbReference>
<evidence type="ECO:0000313" key="2">
    <source>
        <dbReference type="Proteomes" id="UP000887566"/>
    </source>
</evidence>
<keyword evidence="2" id="KW-1185">Reference proteome</keyword>
<proteinExistence type="predicted"/>
<accession>A0A914VWR3</accession>
<evidence type="ECO:0000256" key="1">
    <source>
        <dbReference type="SAM" id="MobiDB-lite"/>
    </source>
</evidence>
<sequence>MAKIFETNGDYLNAASSGSLPRANSSSAVANKLYH</sequence>
<organism evidence="2 3">
    <name type="scientific">Plectus sambesii</name>
    <dbReference type="NCBI Taxonomy" id="2011161"/>
    <lineage>
        <taxon>Eukaryota</taxon>
        <taxon>Metazoa</taxon>
        <taxon>Ecdysozoa</taxon>
        <taxon>Nematoda</taxon>
        <taxon>Chromadorea</taxon>
        <taxon>Plectida</taxon>
        <taxon>Plectina</taxon>
        <taxon>Plectoidea</taxon>
        <taxon>Plectidae</taxon>
        <taxon>Plectus</taxon>
    </lineage>
</organism>
<dbReference type="Proteomes" id="UP000887566">
    <property type="component" value="Unplaced"/>
</dbReference>
<name>A0A914VWR3_9BILA</name>
<protein>
    <submittedName>
        <fullName evidence="3">Uncharacterized protein</fullName>
    </submittedName>
</protein>